<evidence type="ECO:0000313" key="2">
    <source>
        <dbReference type="Proteomes" id="UP001232992"/>
    </source>
</evidence>
<comment type="caution">
    <text evidence="1">The sequence shown here is derived from an EMBL/GenBank/DDBJ whole genome shotgun (WGS) entry which is preliminary data.</text>
</comment>
<protein>
    <recommendedName>
        <fullName evidence="3">FecR protein domain-containing protein</fullName>
    </recommendedName>
</protein>
<organism evidence="1 2">
    <name type="scientific">Roseofilum casamattae BLCC-M143</name>
    <dbReference type="NCBI Taxonomy" id="3022442"/>
    <lineage>
        <taxon>Bacteria</taxon>
        <taxon>Bacillati</taxon>
        <taxon>Cyanobacteriota</taxon>
        <taxon>Cyanophyceae</taxon>
        <taxon>Desertifilales</taxon>
        <taxon>Desertifilaceae</taxon>
        <taxon>Roseofilum</taxon>
        <taxon>Roseofilum casamattae</taxon>
    </lineage>
</organism>
<name>A0ABT7C122_9CYAN</name>
<evidence type="ECO:0008006" key="3">
    <source>
        <dbReference type="Google" id="ProtNLM"/>
    </source>
</evidence>
<accession>A0ABT7C122</accession>
<sequence length="195" mass="21418">MQRLVRVALASVVAIASIGIATTSLSFFVSRPEAENSIAQTQVARGESALPVSLPTQAIITLVDGAGQRSGRIIEMNDETIILHTGKAQPETIARQDIAFIEFQKGSIVHLRNGPMMYRGSKPDDKIKILDRVPPRAFQVTDARKGQLQIDLTLTSLNADQISGYISNSKSFSYVVNRIECDRHSNQMTVTLTRH</sequence>
<dbReference type="Proteomes" id="UP001232992">
    <property type="component" value="Unassembled WGS sequence"/>
</dbReference>
<dbReference type="RefSeq" id="WP_283759790.1">
    <property type="nucleotide sequence ID" value="NZ_JAQOSQ010000027.1"/>
</dbReference>
<gene>
    <name evidence="1" type="ORF">PMH09_18290</name>
</gene>
<reference evidence="1 2" key="1">
    <citation type="submission" date="2023-01" db="EMBL/GenBank/DDBJ databases">
        <title>Novel diversity within Roseofilum (Cyanobacteria; Desertifilaceae) from marine benthic mats with descriptions of four novel species.</title>
        <authorList>
            <person name="Wang Y."/>
            <person name="Berthold D.E."/>
            <person name="Hu J."/>
            <person name="Lefler F.W."/>
            <person name="Laughinghouse H.D. IV."/>
        </authorList>
    </citation>
    <scope>NUCLEOTIDE SEQUENCE [LARGE SCALE GENOMIC DNA]</scope>
    <source>
        <strain evidence="1 2">BLCC-M143</strain>
    </source>
</reference>
<keyword evidence="2" id="KW-1185">Reference proteome</keyword>
<dbReference type="EMBL" id="JAQOSQ010000027">
    <property type="protein sequence ID" value="MDJ1185141.1"/>
    <property type="molecule type" value="Genomic_DNA"/>
</dbReference>
<evidence type="ECO:0000313" key="1">
    <source>
        <dbReference type="EMBL" id="MDJ1185141.1"/>
    </source>
</evidence>
<proteinExistence type="predicted"/>